<gene>
    <name evidence="2" type="ORF">HCN51_11655</name>
</gene>
<dbReference type="InterPro" id="IPR001509">
    <property type="entry name" value="Epimerase_deHydtase"/>
</dbReference>
<dbReference type="InterPro" id="IPR051783">
    <property type="entry name" value="NAD(P)-dependent_oxidoreduct"/>
</dbReference>
<organism evidence="2 3">
    <name type="scientific">Nonomuraea composti</name>
    <dbReference type="NCBI Taxonomy" id="2720023"/>
    <lineage>
        <taxon>Bacteria</taxon>
        <taxon>Bacillati</taxon>
        <taxon>Actinomycetota</taxon>
        <taxon>Actinomycetes</taxon>
        <taxon>Streptosporangiales</taxon>
        <taxon>Streptosporangiaceae</taxon>
        <taxon>Nonomuraea</taxon>
    </lineage>
</organism>
<name>A0ABX1B4H9_9ACTN</name>
<reference evidence="2 3" key="1">
    <citation type="submission" date="2020-03" db="EMBL/GenBank/DDBJ databases">
        <title>WGS of actinomycetes isolated from Thailand.</title>
        <authorList>
            <person name="Thawai C."/>
        </authorList>
    </citation>
    <scope>NUCLEOTIDE SEQUENCE [LARGE SCALE GENOMIC DNA]</scope>
    <source>
        <strain evidence="2 3">FMUSA5-5</strain>
    </source>
</reference>
<dbReference type="Gene3D" id="3.40.50.720">
    <property type="entry name" value="NAD(P)-binding Rossmann-like Domain"/>
    <property type="match status" value="1"/>
</dbReference>
<comment type="caution">
    <text evidence="2">The sequence shown here is derived from an EMBL/GenBank/DDBJ whole genome shotgun (WGS) entry which is preliminary data.</text>
</comment>
<protein>
    <submittedName>
        <fullName evidence="2">NAD-dependent epimerase/dehydratase family protein</fullName>
    </submittedName>
</protein>
<dbReference type="PANTHER" id="PTHR48079:SF6">
    <property type="entry name" value="NAD(P)-BINDING DOMAIN-CONTAINING PROTEIN-RELATED"/>
    <property type="match status" value="1"/>
</dbReference>
<proteinExistence type="predicted"/>
<dbReference type="RefSeq" id="WP_168009549.1">
    <property type="nucleotide sequence ID" value="NZ_JAATEP010000006.1"/>
</dbReference>
<dbReference type="PANTHER" id="PTHR48079">
    <property type="entry name" value="PROTEIN YEEZ"/>
    <property type="match status" value="1"/>
</dbReference>
<evidence type="ECO:0000259" key="1">
    <source>
        <dbReference type="Pfam" id="PF01370"/>
    </source>
</evidence>
<accession>A0ABX1B4H9</accession>
<dbReference type="InterPro" id="IPR036291">
    <property type="entry name" value="NAD(P)-bd_dom_sf"/>
</dbReference>
<dbReference type="SUPFAM" id="SSF51735">
    <property type="entry name" value="NAD(P)-binding Rossmann-fold domains"/>
    <property type="match status" value="1"/>
</dbReference>
<evidence type="ECO:0000313" key="2">
    <source>
        <dbReference type="EMBL" id="NJP90096.1"/>
    </source>
</evidence>
<dbReference type="EMBL" id="JAATEP010000006">
    <property type="protein sequence ID" value="NJP90096.1"/>
    <property type="molecule type" value="Genomic_DNA"/>
</dbReference>
<evidence type="ECO:0000313" key="3">
    <source>
        <dbReference type="Proteomes" id="UP000696294"/>
    </source>
</evidence>
<feature type="domain" description="NAD-dependent epimerase/dehydratase" evidence="1">
    <location>
        <begin position="2"/>
        <end position="207"/>
    </location>
</feature>
<sequence length="219" mass="22987">MGGSLVTRLIKDGHTVRALARSDASAAAEALGAAPVRGDIGDPTSLREAMTGCELAFHAAARTTRGGDRVRFWADDVQGTANVLRCAREAGVRRLVHVGTEAALMDGRPLVGVDETAPLRPGSRAHYAASKAAAERLVRDAGGLETVVLRPRFVWGAGDTTVLPELVAMVRGGRFAWIGGGRHRTDTTHVDNAVEGLVLAAERGRPGEGMAELRAQAPE</sequence>
<dbReference type="Pfam" id="PF01370">
    <property type="entry name" value="Epimerase"/>
    <property type="match status" value="1"/>
</dbReference>
<dbReference type="Proteomes" id="UP000696294">
    <property type="component" value="Unassembled WGS sequence"/>
</dbReference>
<keyword evidence="3" id="KW-1185">Reference proteome</keyword>